<organism evidence="2 3">
    <name type="scientific">Aureimonas flava</name>
    <dbReference type="NCBI Taxonomy" id="2320271"/>
    <lineage>
        <taxon>Bacteria</taxon>
        <taxon>Pseudomonadati</taxon>
        <taxon>Pseudomonadota</taxon>
        <taxon>Alphaproteobacteria</taxon>
        <taxon>Hyphomicrobiales</taxon>
        <taxon>Aurantimonadaceae</taxon>
        <taxon>Aureimonas</taxon>
    </lineage>
</organism>
<dbReference type="Pfam" id="PF19660">
    <property type="entry name" value="DUF6163"/>
    <property type="match status" value="1"/>
</dbReference>
<dbReference type="RefSeq" id="WP_119538223.1">
    <property type="nucleotide sequence ID" value="NZ_QYRN01000001.1"/>
</dbReference>
<keyword evidence="1" id="KW-1133">Transmembrane helix</keyword>
<gene>
    <name evidence="2" type="ORF">D3218_02085</name>
</gene>
<comment type="caution">
    <text evidence="2">The sequence shown here is derived from an EMBL/GenBank/DDBJ whole genome shotgun (WGS) entry which is preliminary data.</text>
</comment>
<dbReference type="OrthoDB" id="7843623at2"/>
<sequence length="142" mass="15881">MTLEIFERDRDASLNRALIVWLCRIAGLAMFGMGLVYWIRLIGVFDGPLWRFDLMPVWWRIAGPTLAVLYPVAGTGLWLATSWGGVIWILVAACEAIMRLGFPHLFGADPLLLGGHAFGLALLAALRIVGAFERRQRMRGDR</sequence>
<evidence type="ECO:0000313" key="3">
    <source>
        <dbReference type="Proteomes" id="UP000265750"/>
    </source>
</evidence>
<keyword evidence="3" id="KW-1185">Reference proteome</keyword>
<proteinExistence type="predicted"/>
<keyword evidence="1" id="KW-0472">Membrane</keyword>
<protein>
    <submittedName>
        <fullName evidence="2">Uncharacterized protein</fullName>
    </submittedName>
</protein>
<feature type="transmembrane region" description="Helical" evidence="1">
    <location>
        <begin position="59"/>
        <end position="79"/>
    </location>
</feature>
<accession>A0A3A1WRA1</accession>
<feature type="transmembrane region" description="Helical" evidence="1">
    <location>
        <begin position="112"/>
        <end position="132"/>
    </location>
</feature>
<evidence type="ECO:0000313" key="2">
    <source>
        <dbReference type="EMBL" id="RIY03566.1"/>
    </source>
</evidence>
<dbReference type="Proteomes" id="UP000265750">
    <property type="component" value="Unassembled WGS sequence"/>
</dbReference>
<feature type="transmembrane region" description="Helical" evidence="1">
    <location>
        <begin position="86"/>
        <end position="106"/>
    </location>
</feature>
<keyword evidence="1" id="KW-0812">Transmembrane</keyword>
<dbReference type="EMBL" id="QYRN01000001">
    <property type="protein sequence ID" value="RIY03566.1"/>
    <property type="molecule type" value="Genomic_DNA"/>
</dbReference>
<feature type="transmembrane region" description="Helical" evidence="1">
    <location>
        <begin position="18"/>
        <end position="39"/>
    </location>
</feature>
<name>A0A3A1WRA1_9HYPH</name>
<dbReference type="InterPro" id="IPR046161">
    <property type="entry name" value="DUF6163"/>
</dbReference>
<reference evidence="3" key="1">
    <citation type="submission" date="2018-09" db="EMBL/GenBank/DDBJ databases">
        <authorList>
            <person name="Tuo L."/>
        </authorList>
    </citation>
    <scope>NUCLEOTIDE SEQUENCE [LARGE SCALE GENOMIC DNA]</scope>
    <source>
        <strain evidence="3">M2BS4Y-1</strain>
    </source>
</reference>
<evidence type="ECO:0000256" key="1">
    <source>
        <dbReference type="SAM" id="Phobius"/>
    </source>
</evidence>
<dbReference type="AlphaFoldDB" id="A0A3A1WRA1"/>